<dbReference type="InterPro" id="IPR032675">
    <property type="entry name" value="LRR_dom_sf"/>
</dbReference>
<dbReference type="CDD" id="cd00590">
    <property type="entry name" value="RRM_SF"/>
    <property type="match status" value="1"/>
</dbReference>
<dbReference type="Gene3D" id="3.30.70.330">
    <property type="match status" value="1"/>
</dbReference>
<gene>
    <name evidence="6" type="ORF">DIATSA_LOCUS8617</name>
</gene>
<keyword evidence="2 3" id="KW-0694">RNA-binding</keyword>
<feature type="region of interest" description="Disordered" evidence="4">
    <location>
        <begin position="131"/>
        <end position="197"/>
    </location>
</feature>
<dbReference type="SMART" id="SM00360">
    <property type="entry name" value="RRM"/>
    <property type="match status" value="1"/>
</dbReference>
<dbReference type="EMBL" id="OU893334">
    <property type="protein sequence ID" value="CAG9790974.1"/>
    <property type="molecule type" value="Genomic_DNA"/>
</dbReference>
<reference evidence="6" key="2">
    <citation type="submission" date="2022-10" db="EMBL/GenBank/DDBJ databases">
        <authorList>
            <consortium name="ENA_rothamsted_submissions"/>
            <consortium name="culmorum"/>
            <person name="King R."/>
        </authorList>
    </citation>
    <scope>NUCLEOTIDE SEQUENCE</scope>
</reference>
<dbReference type="InterPro" id="IPR006553">
    <property type="entry name" value="Leu-rich_rpt_Cys-con_subtyp"/>
</dbReference>
<dbReference type="InterPro" id="IPR001810">
    <property type="entry name" value="F-box_dom"/>
</dbReference>
<evidence type="ECO:0000256" key="3">
    <source>
        <dbReference type="PROSITE-ProRule" id="PRU00176"/>
    </source>
</evidence>
<dbReference type="Pfam" id="PF00646">
    <property type="entry name" value="F-box"/>
    <property type="match status" value="1"/>
</dbReference>
<keyword evidence="1" id="KW-0833">Ubl conjugation pathway</keyword>
<dbReference type="GO" id="GO:0031146">
    <property type="term" value="P:SCF-dependent proteasomal ubiquitin-dependent protein catabolic process"/>
    <property type="evidence" value="ECO:0007669"/>
    <property type="project" value="TreeGrafter"/>
</dbReference>
<dbReference type="SUPFAM" id="SSF81383">
    <property type="entry name" value="F-box domain"/>
    <property type="match status" value="1"/>
</dbReference>
<feature type="compositionally biased region" description="Polar residues" evidence="4">
    <location>
        <begin position="162"/>
        <end position="194"/>
    </location>
</feature>
<dbReference type="GO" id="GO:0003723">
    <property type="term" value="F:RNA binding"/>
    <property type="evidence" value="ECO:0007669"/>
    <property type="project" value="UniProtKB-UniRule"/>
</dbReference>
<dbReference type="Proteomes" id="UP001153714">
    <property type="component" value="Chromosome 3"/>
</dbReference>
<dbReference type="Pfam" id="PF00076">
    <property type="entry name" value="RRM_1"/>
    <property type="match status" value="1"/>
</dbReference>
<organism evidence="6 7">
    <name type="scientific">Diatraea saccharalis</name>
    <name type="common">sugarcane borer</name>
    <dbReference type="NCBI Taxonomy" id="40085"/>
    <lineage>
        <taxon>Eukaryota</taxon>
        <taxon>Metazoa</taxon>
        <taxon>Ecdysozoa</taxon>
        <taxon>Arthropoda</taxon>
        <taxon>Hexapoda</taxon>
        <taxon>Insecta</taxon>
        <taxon>Pterygota</taxon>
        <taxon>Neoptera</taxon>
        <taxon>Endopterygota</taxon>
        <taxon>Lepidoptera</taxon>
        <taxon>Glossata</taxon>
        <taxon>Ditrysia</taxon>
        <taxon>Pyraloidea</taxon>
        <taxon>Crambidae</taxon>
        <taxon>Crambinae</taxon>
        <taxon>Diatraea</taxon>
    </lineage>
</organism>
<keyword evidence="7" id="KW-1185">Reference proteome</keyword>
<dbReference type="SUPFAM" id="SSF52047">
    <property type="entry name" value="RNI-like"/>
    <property type="match status" value="1"/>
</dbReference>
<dbReference type="InterPro" id="IPR000504">
    <property type="entry name" value="RRM_dom"/>
</dbReference>
<name>A0A9N9R7K3_9NEOP</name>
<protein>
    <recommendedName>
        <fullName evidence="5">RRM domain-containing protein</fullName>
    </recommendedName>
</protein>
<sequence>MFFDDEDERFLNPEILHVVHRELYAITSNLEISHYGLRNVPTHTEDGIPIRKLYVSNLPPKTTRTELFNVFAQYGFIKSCWLRMGDKGPNKTPTPTYAFVTFSNPADAHKALQAPNHEKMLRGRNLRISPADSWHQPAEDADGRVCWKPRSLPRSHDIEDSSPASDNIDSQGGPSVESSLDNEANSSNENTNIEEATPETEYTYNILDILNRDCMTHILTFIPIKDLIRSERVSKTWQNMIQEYLQSIRTFKTSWWVHEQSRLTTAVLRRVLQRLGASLLRLHIDHQLSALNDRTAHTIGKFCPNLEELKVVGMYTKNWNPLLYGCKQLKNLSFVSCNKLTDSSLVHLMKNDSCIETLTVANNTHVTGLFLTGSDTPRMHSLSFYNCYSLQGTVLCAAIDTLPNLTTLKLDVCPIAMWKIIPMILKKVPKLEELSLSEYTSTECISPHSNDAFCEALAQMRDLKILNLSRNIYINNAVLKQISQTCTKLESLNISSCNSIRNFSSPGVGDEGVRAICGACVSLQTLDVSYLASLTDAGLCAAARLPRLHRLVTRGSDALSSAPLAQMLRACHHLQEVDACGCDNVCEGVVEAAVDALEQRPRTLLLRLAGTAAARDYHVHDQEYPKHKLLTVNMDEDLSNPNLRPDFVDQMFDYSSDDSLDDLYDHDLYEDFEDFLGPGEWQDDELILDPDDDDLDGLYAYGIHAANIILL</sequence>
<evidence type="ECO:0000313" key="6">
    <source>
        <dbReference type="EMBL" id="CAG9790974.1"/>
    </source>
</evidence>
<evidence type="ECO:0000259" key="5">
    <source>
        <dbReference type="PROSITE" id="PS50102"/>
    </source>
</evidence>
<evidence type="ECO:0000313" key="7">
    <source>
        <dbReference type="Proteomes" id="UP001153714"/>
    </source>
</evidence>
<dbReference type="SMART" id="SM00367">
    <property type="entry name" value="LRR_CC"/>
    <property type="match status" value="5"/>
</dbReference>
<dbReference type="AlphaFoldDB" id="A0A9N9R7K3"/>
<evidence type="ECO:0000256" key="1">
    <source>
        <dbReference type="ARBA" id="ARBA00022786"/>
    </source>
</evidence>
<accession>A0A9N9R7K3</accession>
<dbReference type="InterPro" id="IPR012677">
    <property type="entry name" value="Nucleotide-bd_a/b_plait_sf"/>
</dbReference>
<dbReference type="OrthoDB" id="549243at2759"/>
<dbReference type="Gene3D" id="3.80.10.10">
    <property type="entry name" value="Ribonuclease Inhibitor"/>
    <property type="match status" value="2"/>
</dbReference>
<dbReference type="PROSITE" id="PS50102">
    <property type="entry name" value="RRM"/>
    <property type="match status" value="1"/>
</dbReference>
<proteinExistence type="predicted"/>
<dbReference type="InterPro" id="IPR035979">
    <property type="entry name" value="RBD_domain_sf"/>
</dbReference>
<dbReference type="SUPFAM" id="SSF54928">
    <property type="entry name" value="RNA-binding domain, RBD"/>
    <property type="match status" value="1"/>
</dbReference>
<reference evidence="6" key="1">
    <citation type="submission" date="2021-12" db="EMBL/GenBank/DDBJ databases">
        <authorList>
            <person name="King R."/>
        </authorList>
    </citation>
    <scope>NUCLEOTIDE SEQUENCE</scope>
</reference>
<dbReference type="PANTHER" id="PTHR13318">
    <property type="entry name" value="PARTNER OF PAIRED, ISOFORM B-RELATED"/>
    <property type="match status" value="1"/>
</dbReference>
<evidence type="ECO:0000256" key="4">
    <source>
        <dbReference type="SAM" id="MobiDB-lite"/>
    </source>
</evidence>
<evidence type="ECO:0000256" key="2">
    <source>
        <dbReference type="ARBA" id="ARBA00022884"/>
    </source>
</evidence>
<dbReference type="GO" id="GO:0019005">
    <property type="term" value="C:SCF ubiquitin ligase complex"/>
    <property type="evidence" value="ECO:0007669"/>
    <property type="project" value="TreeGrafter"/>
</dbReference>
<dbReference type="InterPro" id="IPR036047">
    <property type="entry name" value="F-box-like_dom_sf"/>
</dbReference>
<feature type="domain" description="RRM" evidence="5">
    <location>
        <begin position="51"/>
        <end position="133"/>
    </location>
</feature>